<dbReference type="HAMAP" id="MF_00048">
    <property type="entry name" value="UPF0102"/>
    <property type="match status" value="1"/>
</dbReference>
<evidence type="ECO:0000256" key="1">
    <source>
        <dbReference type="ARBA" id="ARBA00006738"/>
    </source>
</evidence>
<dbReference type="Gene3D" id="3.40.1350.10">
    <property type="match status" value="1"/>
</dbReference>
<comment type="caution">
    <text evidence="3">The sequence shown here is derived from an EMBL/GenBank/DDBJ whole genome shotgun (WGS) entry which is preliminary data.</text>
</comment>
<dbReference type="CDD" id="cd20736">
    <property type="entry name" value="PoNe_Nuclease"/>
    <property type="match status" value="1"/>
</dbReference>
<sequence>MVTFFRKQLGKFGEGLAVSFLKRKGFKILDQNLRFKFGEIDILAEEKEDIVLVEVKIKSSDEFGEPAEEIDYFKKRKLKQLAQAISQKYPDRNIRIDVVGVKAGKKPIIEHIEGAVEF</sequence>
<protein>
    <recommendedName>
        <fullName evidence="2">UPF0102 protein ENV41_02815</fullName>
    </recommendedName>
</protein>
<dbReference type="InterPro" id="IPR003509">
    <property type="entry name" value="UPF0102_YraN-like"/>
</dbReference>
<dbReference type="InterPro" id="IPR011335">
    <property type="entry name" value="Restrct_endonuc-II-like"/>
</dbReference>
<evidence type="ECO:0000256" key="2">
    <source>
        <dbReference type="HAMAP-Rule" id="MF_00048"/>
    </source>
</evidence>
<dbReference type="PANTHER" id="PTHR34039">
    <property type="entry name" value="UPF0102 PROTEIN YRAN"/>
    <property type="match status" value="1"/>
</dbReference>
<accession>A0A7V3J9X1</accession>
<evidence type="ECO:0000313" key="3">
    <source>
        <dbReference type="EMBL" id="HFZ09047.1"/>
    </source>
</evidence>
<reference evidence="3" key="1">
    <citation type="journal article" date="2020" name="mSystems">
        <title>Genome- and Community-Level Interaction Insights into Carbon Utilization and Element Cycling Functions of Hydrothermarchaeota in Hydrothermal Sediment.</title>
        <authorList>
            <person name="Zhou Z."/>
            <person name="Liu Y."/>
            <person name="Xu W."/>
            <person name="Pan J."/>
            <person name="Luo Z.H."/>
            <person name="Li M."/>
        </authorList>
    </citation>
    <scope>NUCLEOTIDE SEQUENCE [LARGE SCALE GENOMIC DNA]</scope>
    <source>
        <strain evidence="3">SpSt-757</strain>
    </source>
</reference>
<dbReference type="InterPro" id="IPR011856">
    <property type="entry name" value="tRNA_endonuc-like_dom_sf"/>
</dbReference>
<dbReference type="SUPFAM" id="SSF52980">
    <property type="entry name" value="Restriction endonuclease-like"/>
    <property type="match status" value="1"/>
</dbReference>
<dbReference type="EMBL" id="DTGG01000089">
    <property type="protein sequence ID" value="HFZ09047.1"/>
    <property type="molecule type" value="Genomic_DNA"/>
</dbReference>
<dbReference type="PANTHER" id="PTHR34039:SF1">
    <property type="entry name" value="UPF0102 PROTEIN YRAN"/>
    <property type="match status" value="1"/>
</dbReference>
<gene>
    <name evidence="3" type="ORF">ENV41_02815</name>
</gene>
<organism evidence="3">
    <name type="scientific">candidate division CPR3 bacterium</name>
    <dbReference type="NCBI Taxonomy" id="2268181"/>
    <lineage>
        <taxon>Bacteria</taxon>
        <taxon>Bacteria division CPR3</taxon>
    </lineage>
</organism>
<dbReference type="Pfam" id="PF02021">
    <property type="entry name" value="UPF0102"/>
    <property type="match status" value="1"/>
</dbReference>
<proteinExistence type="inferred from homology"/>
<dbReference type="GO" id="GO:0003676">
    <property type="term" value="F:nucleic acid binding"/>
    <property type="evidence" value="ECO:0007669"/>
    <property type="project" value="InterPro"/>
</dbReference>
<dbReference type="AlphaFoldDB" id="A0A7V3J9X1"/>
<comment type="similarity">
    <text evidence="1 2">Belongs to the UPF0102 family.</text>
</comment>
<name>A0A7V3J9X1_UNCC3</name>